<protein>
    <recommendedName>
        <fullName evidence="9">Heat shock protein 70</fullName>
    </recommendedName>
</protein>
<geneLocation type="mitochondrion" evidence="6"/>
<sequence length="656" mass="70801">MTNNKSNSNNSNKVAIGIDLGTTYSCVGVWKNGSVEIIANDQGNRTTPSWVAFTDTERLIGDAAKNQAARNPTNTIFDAKRLIGRKFADPTVQSDRKLWPFAVVEGDAGRPVIKVEHQGQTKLFKPEEISSMVLTKMKETAEAYLGQPVTDAVITCPAYFNDAQRQATKDAGRIAGLNVLRIINEPTAAAIAYGLDKGGPGSRQTGEHNVLIFDLGGGTFDVSLLTMDGGVFEVKATAGNTHLGGEDFDDRLVQHFVDEFKRKNRGADLTGNQRALRRLRTQCEKAKRALSSSTQATIEVDSLHDGADFSSTITRARFEALCQDLFDKCLGPVDQVLKDSGISKSQVDEVVLVGGSTRIPKIQAMLSSYFGGKTLCQSINPDEAVAFGAAVQAAILTGTATGQANDLLLLDVAPLSLGIETAGGVMTTLIPRNTTVPCKKTQTFSTYADNQPAVDIQVFEGERSRTRDNNLLGKFQLTGIPPKPRGVPQIEVTFDLDANGILNVSAEDKSTGKSHKITITNDKSRLSNADIEKMVREAEKYKADDDAHRARVEAKNHAENYVYSIRNIIAEQGESIAQQDRDQLDGAVREATAWLDQHGETASVEELQAKQREMEQFCNGILAKQHAGNSDNGRCGPTGSMPGSAGGRGPVVEEVD</sequence>
<dbReference type="EMBL" id="CDSF01000046">
    <property type="protein sequence ID" value="CEO96109.1"/>
    <property type="molecule type" value="Genomic_DNA"/>
</dbReference>
<dbReference type="STRING" id="37360.A0A0G4ILT6"/>
<accession>A0A0G4ILT6</accession>
<evidence type="ECO:0000313" key="8">
    <source>
        <dbReference type="Proteomes" id="UP000290189"/>
    </source>
</evidence>
<dbReference type="PROSITE" id="PS00297">
    <property type="entry name" value="HSP70_1"/>
    <property type="match status" value="1"/>
</dbReference>
<dbReference type="Gene3D" id="2.60.34.10">
    <property type="entry name" value="Substrate Binding Domain Of DNAk, Chain A, domain 1"/>
    <property type="match status" value="1"/>
</dbReference>
<evidence type="ECO:0000256" key="4">
    <source>
        <dbReference type="SAM" id="MobiDB-lite"/>
    </source>
</evidence>
<keyword evidence="6" id="KW-0496">Mitochondrion</keyword>
<dbReference type="GO" id="GO:0005524">
    <property type="term" value="F:ATP binding"/>
    <property type="evidence" value="ECO:0007669"/>
    <property type="project" value="UniProtKB-KW"/>
</dbReference>
<dbReference type="EMBL" id="OVEO01000001">
    <property type="protein sequence ID" value="SPQ93349.1"/>
    <property type="molecule type" value="Genomic_DNA"/>
</dbReference>
<dbReference type="PANTHER" id="PTHR19375">
    <property type="entry name" value="HEAT SHOCK PROTEIN 70KDA"/>
    <property type="match status" value="1"/>
</dbReference>
<comment type="similarity">
    <text evidence="3">Belongs to the heat shock protein 70 family.</text>
</comment>
<evidence type="ECO:0008006" key="9">
    <source>
        <dbReference type="Google" id="ProtNLM"/>
    </source>
</evidence>
<reference evidence="6 8" key="2">
    <citation type="submission" date="2018-03" db="EMBL/GenBank/DDBJ databases">
        <authorList>
            <person name="Fogelqvist J."/>
        </authorList>
    </citation>
    <scope>NUCLEOTIDE SEQUENCE [LARGE SCALE GENOMIC DNA]</scope>
</reference>
<gene>
    <name evidence="5" type="ORF">PBRA_004799</name>
    <name evidence="6" type="ORF">PLBR_LOCUS564</name>
</gene>
<evidence type="ECO:0000313" key="7">
    <source>
        <dbReference type="Proteomes" id="UP000039324"/>
    </source>
</evidence>
<dbReference type="Gene3D" id="3.90.640.10">
    <property type="entry name" value="Actin, Chain A, domain 4"/>
    <property type="match status" value="1"/>
</dbReference>
<dbReference type="GO" id="GO:0140662">
    <property type="term" value="F:ATP-dependent protein folding chaperone"/>
    <property type="evidence" value="ECO:0007669"/>
    <property type="project" value="InterPro"/>
</dbReference>
<feature type="region of interest" description="Disordered" evidence="4">
    <location>
        <begin position="625"/>
        <end position="656"/>
    </location>
</feature>
<dbReference type="InterPro" id="IPR029047">
    <property type="entry name" value="HSP70_peptide-bd_sf"/>
</dbReference>
<dbReference type="Proteomes" id="UP000290189">
    <property type="component" value="Unassembled WGS sequence"/>
</dbReference>
<dbReference type="InterPro" id="IPR013126">
    <property type="entry name" value="Hsp_70_fam"/>
</dbReference>
<evidence type="ECO:0000256" key="3">
    <source>
        <dbReference type="RuleBase" id="RU003322"/>
    </source>
</evidence>
<dbReference type="Gene3D" id="1.20.1270.10">
    <property type="match status" value="1"/>
</dbReference>
<evidence type="ECO:0000313" key="5">
    <source>
        <dbReference type="EMBL" id="CEO96109.1"/>
    </source>
</evidence>
<dbReference type="CDD" id="cd10233">
    <property type="entry name" value="ASKHA_NBD_HSP70_HSPA1"/>
    <property type="match status" value="1"/>
</dbReference>
<dbReference type="AlphaFoldDB" id="A0A0G4ILT6"/>
<reference evidence="5 7" key="1">
    <citation type="submission" date="2015-02" db="EMBL/GenBank/DDBJ databases">
        <authorList>
            <person name="Chooi Y.-H."/>
        </authorList>
    </citation>
    <scope>NUCLEOTIDE SEQUENCE [LARGE SCALE GENOMIC DNA]</scope>
    <source>
        <strain evidence="5">E3</strain>
    </source>
</reference>
<dbReference type="InterPro" id="IPR018181">
    <property type="entry name" value="Heat_shock_70_CS"/>
</dbReference>
<dbReference type="FunFam" id="3.90.640.10:FF:000002">
    <property type="entry name" value="Heat shock 70 kDa"/>
    <property type="match status" value="1"/>
</dbReference>
<dbReference type="PROSITE" id="PS00329">
    <property type="entry name" value="HSP70_2"/>
    <property type="match status" value="1"/>
</dbReference>
<dbReference type="Gene3D" id="3.30.30.30">
    <property type="match status" value="1"/>
</dbReference>
<keyword evidence="2 3" id="KW-0067">ATP-binding</keyword>
<dbReference type="PRINTS" id="PR00301">
    <property type="entry name" value="HEATSHOCK70"/>
</dbReference>
<keyword evidence="7" id="KW-1185">Reference proteome</keyword>
<evidence type="ECO:0000313" key="6">
    <source>
        <dbReference type="EMBL" id="SPQ93349.1"/>
    </source>
</evidence>
<dbReference type="FunFam" id="3.30.30.30:FF:000001">
    <property type="entry name" value="heat shock 70 kDa protein-like"/>
    <property type="match status" value="1"/>
</dbReference>
<dbReference type="InterPro" id="IPR029048">
    <property type="entry name" value="HSP70_C_sf"/>
</dbReference>
<dbReference type="Pfam" id="PF00012">
    <property type="entry name" value="HSP70"/>
    <property type="match status" value="1"/>
</dbReference>
<dbReference type="NCBIfam" id="NF001413">
    <property type="entry name" value="PRK00290.1"/>
    <property type="match status" value="1"/>
</dbReference>
<dbReference type="FunFam" id="2.60.34.10:FF:000002">
    <property type="entry name" value="Heat shock 70 kDa"/>
    <property type="match status" value="1"/>
</dbReference>
<dbReference type="SUPFAM" id="SSF100934">
    <property type="entry name" value="Heat shock protein 70kD (HSP70), C-terminal subdomain"/>
    <property type="match status" value="1"/>
</dbReference>
<dbReference type="OrthoDB" id="2401965at2759"/>
<evidence type="ECO:0000256" key="1">
    <source>
        <dbReference type="ARBA" id="ARBA00022741"/>
    </source>
</evidence>
<evidence type="ECO:0000256" key="2">
    <source>
        <dbReference type="ARBA" id="ARBA00022840"/>
    </source>
</evidence>
<proteinExistence type="inferred from homology"/>
<name>A0A0G4ILT6_PLABS</name>
<keyword evidence="1 3" id="KW-0547">Nucleotide-binding</keyword>
<organism evidence="5 7">
    <name type="scientific">Plasmodiophora brassicae</name>
    <name type="common">Clubroot disease agent</name>
    <dbReference type="NCBI Taxonomy" id="37360"/>
    <lineage>
        <taxon>Eukaryota</taxon>
        <taxon>Sar</taxon>
        <taxon>Rhizaria</taxon>
        <taxon>Endomyxa</taxon>
        <taxon>Phytomyxea</taxon>
        <taxon>Plasmodiophorida</taxon>
        <taxon>Plasmodiophoridae</taxon>
        <taxon>Plasmodiophora</taxon>
    </lineage>
</organism>
<dbReference type="InterPro" id="IPR043129">
    <property type="entry name" value="ATPase_NBD"/>
</dbReference>
<dbReference type="SUPFAM" id="SSF53067">
    <property type="entry name" value="Actin-like ATPase domain"/>
    <property type="match status" value="2"/>
</dbReference>
<dbReference type="FunFam" id="3.30.420.40:FF:000026">
    <property type="entry name" value="Heat shock protein 70"/>
    <property type="match status" value="1"/>
</dbReference>
<dbReference type="Gene3D" id="3.30.420.40">
    <property type="match status" value="2"/>
</dbReference>
<dbReference type="SUPFAM" id="SSF100920">
    <property type="entry name" value="Heat shock protein 70kD (HSP70), peptide-binding domain"/>
    <property type="match status" value="1"/>
</dbReference>
<dbReference type="PROSITE" id="PS01036">
    <property type="entry name" value="HSP70_3"/>
    <property type="match status" value="1"/>
</dbReference>
<dbReference type="OMA" id="DPIVHSD"/>
<dbReference type="Proteomes" id="UP000039324">
    <property type="component" value="Unassembled WGS sequence"/>
</dbReference>